<reference evidence="6 8" key="1">
    <citation type="submission" date="2015-10" db="EMBL/GenBank/DDBJ databases">
        <title>Candidatus Desulfofervidus auxilii, a hydrogenotrophic sulfate-reducing bacterium involved in the thermophilic anaerobic oxidation of methane.</title>
        <authorList>
            <person name="Krukenberg V."/>
            <person name="Richter M."/>
            <person name="Wegener G."/>
        </authorList>
    </citation>
    <scope>NUCLEOTIDE SEQUENCE [LARGE SCALE GENOMIC DNA]</scope>
    <source>
        <strain evidence="6 8">HS1</strain>
    </source>
</reference>
<accession>A0A7V1I530</accession>
<dbReference type="HAMAP" id="MF_00922">
    <property type="entry name" value="OM_assembly_BamD"/>
    <property type="match status" value="1"/>
</dbReference>
<reference evidence="7" key="2">
    <citation type="journal article" date="2020" name="mSystems">
        <title>Genome- and Community-Level Interaction Insights into Carbon Utilization and Element Cycling Functions of Hydrothermarchaeota in Hydrothermal Sediment.</title>
        <authorList>
            <person name="Zhou Z."/>
            <person name="Liu Y."/>
            <person name="Xu W."/>
            <person name="Pan J."/>
            <person name="Luo Z.H."/>
            <person name="Li M."/>
        </authorList>
    </citation>
    <scope>NUCLEOTIDE SEQUENCE [LARGE SCALE GENOMIC DNA]</scope>
    <source>
        <strain evidence="7">HyVt-45</strain>
    </source>
</reference>
<dbReference type="PROSITE" id="PS50005">
    <property type="entry name" value="TPR"/>
    <property type="match status" value="1"/>
</dbReference>
<gene>
    <name evidence="7" type="ORF">ENJ03_05150</name>
    <name evidence="6" type="ORF">HS1_002044</name>
</gene>
<keyword evidence="2" id="KW-0472">Membrane</keyword>
<dbReference type="Pfam" id="PF13525">
    <property type="entry name" value="YfiO"/>
    <property type="match status" value="1"/>
</dbReference>
<dbReference type="AlphaFoldDB" id="A0A7V1I530"/>
<dbReference type="InterPro" id="IPR017689">
    <property type="entry name" value="BamD"/>
</dbReference>
<evidence type="ECO:0000313" key="6">
    <source>
        <dbReference type="EMBL" id="AMM41836.1"/>
    </source>
</evidence>
<dbReference type="OrthoDB" id="9781894at2"/>
<dbReference type="EMBL" id="DRKW01000303">
    <property type="protein sequence ID" value="HEB74590.1"/>
    <property type="molecule type" value="Genomic_DNA"/>
</dbReference>
<dbReference type="RefSeq" id="WP_066064948.1">
    <property type="nucleotide sequence ID" value="NZ_CP013015.1"/>
</dbReference>
<protein>
    <submittedName>
        <fullName evidence="7">Outer membrane protein assembly factor BamD</fullName>
    </submittedName>
    <submittedName>
        <fullName evidence="6">Transporter</fullName>
    </submittedName>
</protein>
<dbReference type="NCBIfam" id="TIGR03302">
    <property type="entry name" value="OM_YfiO"/>
    <property type="match status" value="1"/>
</dbReference>
<dbReference type="Proteomes" id="UP000070560">
    <property type="component" value="Chromosome"/>
</dbReference>
<evidence type="ECO:0000256" key="1">
    <source>
        <dbReference type="ARBA" id="ARBA00022729"/>
    </source>
</evidence>
<dbReference type="EMBL" id="CP013015">
    <property type="protein sequence ID" value="AMM41836.1"/>
    <property type="molecule type" value="Genomic_DNA"/>
</dbReference>
<proteinExistence type="inferred from homology"/>
<evidence type="ECO:0000256" key="3">
    <source>
        <dbReference type="ARBA" id="ARBA00023237"/>
    </source>
</evidence>
<dbReference type="InterPro" id="IPR019734">
    <property type="entry name" value="TPR_rpt"/>
</dbReference>
<feature type="domain" description="Outer membrane lipoprotein BamD-like" evidence="5">
    <location>
        <begin position="35"/>
        <end position="222"/>
    </location>
</feature>
<evidence type="ECO:0000313" key="7">
    <source>
        <dbReference type="EMBL" id="HEB74590.1"/>
    </source>
</evidence>
<dbReference type="Proteomes" id="UP000886268">
    <property type="component" value="Unassembled WGS sequence"/>
</dbReference>
<dbReference type="SUPFAM" id="SSF48452">
    <property type="entry name" value="TPR-like"/>
    <property type="match status" value="1"/>
</dbReference>
<feature type="repeat" description="TPR" evidence="4">
    <location>
        <begin position="73"/>
        <end position="106"/>
    </location>
</feature>
<keyword evidence="1" id="KW-0732">Signal</keyword>
<evidence type="ECO:0000256" key="2">
    <source>
        <dbReference type="ARBA" id="ARBA00023136"/>
    </source>
</evidence>
<name>A0A7V1I530_DESA2</name>
<keyword evidence="8" id="KW-1185">Reference proteome</keyword>
<dbReference type="InterPro" id="IPR039565">
    <property type="entry name" value="BamD-like"/>
</dbReference>
<evidence type="ECO:0000256" key="4">
    <source>
        <dbReference type="PROSITE-ProRule" id="PRU00339"/>
    </source>
</evidence>
<organism evidence="7">
    <name type="scientific">Desulfofervidus auxilii</name>
    <dbReference type="NCBI Taxonomy" id="1621989"/>
    <lineage>
        <taxon>Bacteria</taxon>
        <taxon>Pseudomonadati</taxon>
        <taxon>Thermodesulfobacteriota</taxon>
        <taxon>Candidatus Desulfofervidia</taxon>
        <taxon>Candidatus Desulfofervidales</taxon>
        <taxon>Candidatus Desulfofervidaceae</taxon>
        <taxon>Candidatus Desulfofervidus</taxon>
    </lineage>
</organism>
<evidence type="ECO:0000259" key="5">
    <source>
        <dbReference type="Pfam" id="PF13525"/>
    </source>
</evidence>
<dbReference type="Gene3D" id="1.25.40.10">
    <property type="entry name" value="Tetratricopeptide repeat domain"/>
    <property type="match status" value="1"/>
</dbReference>
<evidence type="ECO:0000313" key="8">
    <source>
        <dbReference type="Proteomes" id="UP000070560"/>
    </source>
</evidence>
<sequence>MNSLKKQILFLALLLILNGCGIFSSPPTVPLEKKSLNSLMQEGMESFKNTNFDKAIEIFQYVKDTYPFSPEALVAQLKLADAFYYKHDYENAFLSYQQFIKLHPKHEQAPYALYQAGMCYFHQIPSIDRDQTPTKNALEMFKRLIKEHPTSRYAKRALTKIKICREKLAAHEFYVGRFYYRTGRYKSALLRFRNLIENYCELPISRKAQAYLERCKSKLKKKEYLAQPSF</sequence>
<dbReference type="InterPro" id="IPR011990">
    <property type="entry name" value="TPR-like_helical_dom_sf"/>
</dbReference>
<dbReference type="KEGG" id="daw:HS1_002044"/>
<keyword evidence="4" id="KW-0802">TPR repeat</keyword>
<keyword evidence="3" id="KW-0998">Cell outer membrane</keyword>